<dbReference type="InterPro" id="IPR045169">
    <property type="entry name" value="NO2/SO3_Rdtase_4Fe4S_prot"/>
</dbReference>
<dbReference type="InterPro" id="IPR017900">
    <property type="entry name" value="4Fe4S_Fe_S_CS"/>
</dbReference>
<evidence type="ECO:0000256" key="5">
    <source>
        <dbReference type="ARBA" id="ARBA00023002"/>
    </source>
</evidence>
<dbReference type="PANTHER" id="PTHR11493">
    <property type="entry name" value="SULFITE REDUCTASE [NADPH] SUBUNIT BETA-RELATED"/>
    <property type="match status" value="1"/>
</dbReference>
<dbReference type="PROSITE" id="PS00198">
    <property type="entry name" value="4FE4S_FER_1"/>
    <property type="match status" value="1"/>
</dbReference>
<dbReference type="EMBL" id="AP025730">
    <property type="protein sequence ID" value="BDI07932.1"/>
    <property type="molecule type" value="Genomic_DNA"/>
</dbReference>
<dbReference type="Pfam" id="PF01077">
    <property type="entry name" value="NIR_SIR"/>
    <property type="match status" value="1"/>
</dbReference>
<dbReference type="InterPro" id="IPR011808">
    <property type="entry name" value="DsrB"/>
</dbReference>
<dbReference type="InterPro" id="IPR006067">
    <property type="entry name" value="NO2/SO3_Rdtase_4Fe4S_dom"/>
</dbReference>
<evidence type="ECO:0000256" key="1">
    <source>
        <dbReference type="ARBA" id="ARBA00001929"/>
    </source>
</evidence>
<keyword evidence="6" id="KW-0408">Iron</keyword>
<keyword evidence="7" id="KW-0411">Iron-sulfur</keyword>
<evidence type="ECO:0000256" key="2">
    <source>
        <dbReference type="ARBA" id="ARBA00001966"/>
    </source>
</evidence>
<dbReference type="InterPro" id="IPR017896">
    <property type="entry name" value="4Fe4S_Fe-S-bd"/>
</dbReference>
<name>A0ABM7YTE7_9BURK</name>
<dbReference type="InterPro" id="IPR036136">
    <property type="entry name" value="Nit/Sulf_reduc_fer-like_dom_sf"/>
</dbReference>
<dbReference type="PROSITE" id="PS51379">
    <property type="entry name" value="4FE4S_FER_2"/>
    <property type="match status" value="1"/>
</dbReference>
<keyword evidence="3" id="KW-0004">4Fe-4S</keyword>
<evidence type="ECO:0000259" key="8">
    <source>
        <dbReference type="PROSITE" id="PS51379"/>
    </source>
</evidence>
<dbReference type="PANTHER" id="PTHR11493:SF47">
    <property type="entry name" value="SULFITE REDUCTASE [NADPH] SUBUNIT BETA"/>
    <property type="match status" value="1"/>
</dbReference>
<dbReference type="Gene3D" id="3.30.70.3340">
    <property type="match status" value="1"/>
</dbReference>
<accession>A0ABM7YTE7</accession>
<keyword evidence="5" id="KW-0560">Oxidoreductase</keyword>
<dbReference type="SUPFAM" id="SSF56014">
    <property type="entry name" value="Nitrite and sulphite reductase 4Fe-4S domain-like"/>
    <property type="match status" value="1"/>
</dbReference>
<keyword evidence="4" id="KW-0479">Metal-binding</keyword>
<gene>
    <name evidence="9" type="primary">dsrB-1</name>
    <name evidence="9" type="ORF">CATMQ487_49020</name>
</gene>
<dbReference type="SUPFAM" id="SSF54862">
    <property type="entry name" value="4Fe-4S ferredoxins"/>
    <property type="match status" value="1"/>
</dbReference>
<organism evidence="9 10">
    <name type="scientific">Sphaerotilus microaerophilus</name>
    <dbReference type="NCBI Taxonomy" id="2914710"/>
    <lineage>
        <taxon>Bacteria</taxon>
        <taxon>Pseudomonadati</taxon>
        <taxon>Pseudomonadota</taxon>
        <taxon>Betaproteobacteria</taxon>
        <taxon>Burkholderiales</taxon>
        <taxon>Sphaerotilaceae</taxon>
        <taxon>Sphaerotilus</taxon>
    </lineage>
</organism>
<evidence type="ECO:0000256" key="7">
    <source>
        <dbReference type="ARBA" id="ARBA00023014"/>
    </source>
</evidence>
<evidence type="ECO:0000313" key="10">
    <source>
        <dbReference type="Proteomes" id="UP001057498"/>
    </source>
</evidence>
<evidence type="ECO:0000256" key="3">
    <source>
        <dbReference type="ARBA" id="ARBA00022485"/>
    </source>
</evidence>
<dbReference type="InterPro" id="IPR005117">
    <property type="entry name" value="NiRdtase/SiRdtase_haem-b_fer"/>
</dbReference>
<comment type="cofactor">
    <cofactor evidence="2">
        <name>[4Fe-4S] cluster</name>
        <dbReference type="ChEBI" id="CHEBI:49883"/>
    </cofactor>
</comment>
<dbReference type="SUPFAM" id="SSF55124">
    <property type="entry name" value="Nitrite/Sulfite reductase N-terminal domain-like"/>
    <property type="match status" value="1"/>
</dbReference>
<evidence type="ECO:0000256" key="4">
    <source>
        <dbReference type="ARBA" id="ARBA00022723"/>
    </source>
</evidence>
<dbReference type="Gene3D" id="3.30.70.20">
    <property type="match status" value="1"/>
</dbReference>
<sequence length="369" mass="40931">MNTATATAATAAPKASPRRAIECGVPDNQQYLHPLLKKNYGAWKYHDRPRPGVLHHVARSGDEVWSVRAGTQRQMDVGTVRKLCDIADQYAEGHVRFTIRSNIEFMVSAADKVAPLIEKLEAEGFPVGGTGNSVSMIAHTQGWLHCDIPGTDASGAVKALMDELITEFRREEMPNRVHLSTSCCEINCGGQADIAIIVQHTKPPKINHDLVANVCERPSVVARCPVAAIRPALVNGRPSLEVDEAKCICCGACYPPCPPMQINDPEHSKLAIWVGGKNSNARGKPTFMKMVVSGLPNNPPRWPEVSEVVKKILHTYKEDARSWERIADWIERIGWPRFFEKTGLTFTKYLIDDWRGARVNLNASTHIRF</sequence>
<dbReference type="NCBIfam" id="TIGR02066">
    <property type="entry name" value="dsrB"/>
    <property type="match status" value="1"/>
</dbReference>
<keyword evidence="10" id="KW-1185">Reference proteome</keyword>
<evidence type="ECO:0000313" key="9">
    <source>
        <dbReference type="EMBL" id="BDI07932.1"/>
    </source>
</evidence>
<dbReference type="Proteomes" id="UP001057498">
    <property type="component" value="Chromosome"/>
</dbReference>
<reference evidence="9" key="1">
    <citation type="submission" date="2022-04" db="EMBL/GenBank/DDBJ databases">
        <title>Whole genome sequence of Sphaerotilus sp. FB-5.</title>
        <authorList>
            <person name="Takeda M."/>
            <person name="Narihara S."/>
            <person name="Akimoto M."/>
            <person name="Akimoto R."/>
            <person name="Nishiyashiki S."/>
            <person name="Murakami T."/>
        </authorList>
    </citation>
    <scope>NUCLEOTIDE SEQUENCE</scope>
    <source>
        <strain evidence="9">FB-5</strain>
    </source>
</reference>
<feature type="domain" description="4Fe-4S ferredoxin-type" evidence="8">
    <location>
        <begin position="238"/>
        <end position="267"/>
    </location>
</feature>
<proteinExistence type="predicted"/>
<dbReference type="Pfam" id="PF03460">
    <property type="entry name" value="NIR_SIR_ferr"/>
    <property type="match status" value="1"/>
</dbReference>
<evidence type="ECO:0000256" key="6">
    <source>
        <dbReference type="ARBA" id="ARBA00023004"/>
    </source>
</evidence>
<dbReference type="Gene3D" id="3.30.413.10">
    <property type="entry name" value="Sulfite Reductase Hemoprotein, domain 1"/>
    <property type="match status" value="1"/>
</dbReference>
<comment type="cofactor">
    <cofactor evidence="1">
        <name>siroheme</name>
        <dbReference type="ChEBI" id="CHEBI:60052"/>
    </cofactor>
</comment>
<dbReference type="InterPro" id="IPR045854">
    <property type="entry name" value="NO2/SO3_Rdtase_4Fe4S_sf"/>
</dbReference>
<protein>
    <submittedName>
        <fullName evidence="9">Sulfite reductase, dissimilatory-type beta subunit</fullName>
    </submittedName>
</protein>
<dbReference type="RefSeq" id="WP_251971081.1">
    <property type="nucleotide sequence ID" value="NZ_AP025730.1"/>
</dbReference>